<evidence type="ECO:0000256" key="1">
    <source>
        <dbReference type="ARBA" id="ARBA00022723"/>
    </source>
</evidence>
<dbReference type="EMBL" id="CAXIEN010000067">
    <property type="protein sequence ID" value="CAL1273418.1"/>
    <property type="molecule type" value="Genomic_DNA"/>
</dbReference>
<keyword evidence="3 5" id="KW-0863">Zinc-finger</keyword>
<evidence type="ECO:0000256" key="2">
    <source>
        <dbReference type="ARBA" id="ARBA00022737"/>
    </source>
</evidence>
<organism evidence="8 9">
    <name type="scientific">Larinioides sclopetarius</name>
    <dbReference type="NCBI Taxonomy" id="280406"/>
    <lineage>
        <taxon>Eukaryota</taxon>
        <taxon>Metazoa</taxon>
        <taxon>Ecdysozoa</taxon>
        <taxon>Arthropoda</taxon>
        <taxon>Chelicerata</taxon>
        <taxon>Arachnida</taxon>
        <taxon>Araneae</taxon>
        <taxon>Araneomorphae</taxon>
        <taxon>Entelegynae</taxon>
        <taxon>Araneoidea</taxon>
        <taxon>Araneidae</taxon>
        <taxon>Larinioides</taxon>
    </lineage>
</organism>
<keyword evidence="4" id="KW-0862">Zinc</keyword>
<dbReference type="SMART" id="SM00355">
    <property type="entry name" value="ZnF_C2H2"/>
    <property type="match status" value="6"/>
</dbReference>
<dbReference type="GO" id="GO:0008270">
    <property type="term" value="F:zinc ion binding"/>
    <property type="evidence" value="ECO:0007669"/>
    <property type="project" value="UniProtKB-KW"/>
</dbReference>
<dbReference type="Pfam" id="PF12874">
    <property type="entry name" value="zf-met"/>
    <property type="match status" value="4"/>
</dbReference>
<dbReference type="PROSITE" id="PS50157">
    <property type="entry name" value="ZINC_FINGER_C2H2_2"/>
    <property type="match status" value="3"/>
</dbReference>
<feature type="domain" description="C2H2-type" evidence="7">
    <location>
        <begin position="215"/>
        <end position="244"/>
    </location>
</feature>
<accession>A0AAV1ZQJ1</accession>
<dbReference type="Proteomes" id="UP001497382">
    <property type="component" value="Unassembled WGS sequence"/>
</dbReference>
<evidence type="ECO:0000313" key="9">
    <source>
        <dbReference type="Proteomes" id="UP001497382"/>
    </source>
</evidence>
<evidence type="ECO:0000256" key="3">
    <source>
        <dbReference type="ARBA" id="ARBA00022771"/>
    </source>
</evidence>
<dbReference type="GO" id="GO:0005634">
    <property type="term" value="C:nucleus"/>
    <property type="evidence" value="ECO:0007669"/>
    <property type="project" value="TreeGrafter"/>
</dbReference>
<dbReference type="Gene3D" id="3.30.160.60">
    <property type="entry name" value="Classic Zinc Finger"/>
    <property type="match status" value="4"/>
</dbReference>
<keyword evidence="2" id="KW-0677">Repeat</keyword>
<dbReference type="GO" id="GO:0000977">
    <property type="term" value="F:RNA polymerase II transcription regulatory region sequence-specific DNA binding"/>
    <property type="evidence" value="ECO:0007669"/>
    <property type="project" value="TreeGrafter"/>
</dbReference>
<dbReference type="PANTHER" id="PTHR24409">
    <property type="entry name" value="ZINC FINGER PROTEIN 142"/>
    <property type="match status" value="1"/>
</dbReference>
<dbReference type="InterPro" id="IPR013087">
    <property type="entry name" value="Znf_C2H2_type"/>
</dbReference>
<comment type="caution">
    <text evidence="8">The sequence shown here is derived from an EMBL/GenBank/DDBJ whole genome shotgun (WGS) entry which is preliminary data.</text>
</comment>
<keyword evidence="9" id="KW-1185">Reference proteome</keyword>
<dbReference type="AlphaFoldDB" id="A0AAV1ZQJ1"/>
<evidence type="ECO:0000256" key="5">
    <source>
        <dbReference type="PROSITE-ProRule" id="PRU00042"/>
    </source>
</evidence>
<dbReference type="InterPro" id="IPR003604">
    <property type="entry name" value="Matrin/U1-like-C_Znf_C2H2"/>
</dbReference>
<sequence length="419" mass="47696">MGSKDSAMDTDALLSKDVTPARRKYQDLFNDSEDDDSFSDVECDLCAKSFSSVKAYEQHLSGKKHHQMLSKKKLMKKTVPTNGEGDENIDPDFADDLQCDVCEKTFSGYKPYIAHMRGNIHAKNLKQQKLRESLKDKPEVLTENDDELQSGDDDLLQKPFARCSACEKVLYDPTSYQKHMIGSAHKKKMLQQRTLDSLKDELKDDPLVEDDEFFTKCEVCNKQFSGPVPFKIHLQSSVHENQVKRVKAMEKLKDFFEEDSTTGKMACKECKKMFTDPFAFKLHLDNNSHEKQKVKDKVLEFVAANPEIVAMKSVENISSEDDSEEKAGYEKGYYFLVCKLCHKSFTGLESAGDHVQSKKHVKAKAEKKKLKLLKSRMMEKKEDRVPMNGQVKNTTSKNTTAASEIDAHHADGNEDFELV</sequence>
<evidence type="ECO:0000313" key="8">
    <source>
        <dbReference type="EMBL" id="CAL1273418.1"/>
    </source>
</evidence>
<feature type="compositionally biased region" description="Polar residues" evidence="6">
    <location>
        <begin position="390"/>
        <end position="402"/>
    </location>
</feature>
<feature type="region of interest" description="Disordered" evidence="6">
    <location>
        <begin position="378"/>
        <end position="419"/>
    </location>
</feature>
<reference evidence="8 9" key="1">
    <citation type="submission" date="2024-04" db="EMBL/GenBank/DDBJ databases">
        <authorList>
            <person name="Rising A."/>
            <person name="Reimegard J."/>
            <person name="Sonavane S."/>
            <person name="Akerstrom W."/>
            <person name="Nylinder S."/>
            <person name="Hedman E."/>
            <person name="Kallberg Y."/>
        </authorList>
    </citation>
    <scope>NUCLEOTIDE SEQUENCE [LARGE SCALE GENOMIC DNA]</scope>
</reference>
<feature type="domain" description="C2H2-type" evidence="7">
    <location>
        <begin position="265"/>
        <end position="294"/>
    </location>
</feature>
<dbReference type="PROSITE" id="PS00028">
    <property type="entry name" value="ZINC_FINGER_C2H2_1"/>
    <property type="match status" value="6"/>
</dbReference>
<dbReference type="Pfam" id="PF12171">
    <property type="entry name" value="zf-C2H2_jaz"/>
    <property type="match status" value="1"/>
</dbReference>
<evidence type="ECO:0000256" key="6">
    <source>
        <dbReference type="SAM" id="MobiDB-lite"/>
    </source>
</evidence>
<dbReference type="PANTHER" id="PTHR24409:SF295">
    <property type="entry name" value="AZ2-RELATED"/>
    <property type="match status" value="1"/>
</dbReference>
<gene>
    <name evidence="8" type="ORF">LARSCL_LOCUS6885</name>
</gene>
<evidence type="ECO:0000256" key="4">
    <source>
        <dbReference type="ARBA" id="ARBA00022833"/>
    </source>
</evidence>
<proteinExistence type="predicted"/>
<dbReference type="InterPro" id="IPR036236">
    <property type="entry name" value="Znf_C2H2_sf"/>
</dbReference>
<evidence type="ECO:0000259" key="7">
    <source>
        <dbReference type="PROSITE" id="PS50157"/>
    </source>
</evidence>
<name>A0AAV1ZQJ1_9ARAC</name>
<dbReference type="GO" id="GO:0000981">
    <property type="term" value="F:DNA-binding transcription factor activity, RNA polymerase II-specific"/>
    <property type="evidence" value="ECO:0007669"/>
    <property type="project" value="TreeGrafter"/>
</dbReference>
<dbReference type="SMART" id="SM00451">
    <property type="entry name" value="ZnF_U1"/>
    <property type="match status" value="6"/>
</dbReference>
<dbReference type="SUPFAM" id="SSF57667">
    <property type="entry name" value="beta-beta-alpha zinc fingers"/>
    <property type="match status" value="6"/>
</dbReference>
<feature type="domain" description="C2H2-type" evidence="7">
    <location>
        <begin position="97"/>
        <end position="126"/>
    </location>
</feature>
<keyword evidence="1" id="KW-0479">Metal-binding</keyword>
<protein>
    <recommendedName>
        <fullName evidence="7">C2H2-type domain-containing protein</fullName>
    </recommendedName>
</protein>
<dbReference type="InterPro" id="IPR022755">
    <property type="entry name" value="Znf_C2H2_jaz"/>
</dbReference>